<proteinExistence type="predicted"/>
<dbReference type="PANTHER" id="PTHR43546:SF9">
    <property type="entry name" value="L-ASCORBATE-6-PHOSPHATE LACTONASE ULAG-RELATED"/>
    <property type="match status" value="1"/>
</dbReference>
<organism evidence="3">
    <name type="scientific">marine sediment metagenome</name>
    <dbReference type="NCBI Taxonomy" id="412755"/>
    <lineage>
        <taxon>unclassified sequences</taxon>
        <taxon>metagenomes</taxon>
        <taxon>ecological metagenomes</taxon>
    </lineage>
</organism>
<sequence>MKSNLTLTYLGHATVLVELDGVRVLTDPFLRTRLGHLRRHGALLDPSLYRDLDAVVISHAHRDHLDLPSLRRLNRSTRLIVARGVAAMVRRIGFKGVEELSVGEATTVGDVTVAATDALHARGWDPLRSATQCLGFLITG</sequence>
<feature type="non-terminal residue" evidence="3">
    <location>
        <position position="140"/>
    </location>
</feature>
<dbReference type="AlphaFoldDB" id="A0A0F9DG68"/>
<keyword evidence="1" id="KW-0378">Hydrolase</keyword>
<dbReference type="EMBL" id="LAZR01039546">
    <property type="protein sequence ID" value="KKL16736.1"/>
    <property type="molecule type" value="Genomic_DNA"/>
</dbReference>
<dbReference type="Pfam" id="PF12706">
    <property type="entry name" value="Lactamase_B_2"/>
    <property type="match status" value="1"/>
</dbReference>
<dbReference type="SUPFAM" id="SSF56281">
    <property type="entry name" value="Metallo-hydrolase/oxidoreductase"/>
    <property type="match status" value="1"/>
</dbReference>
<name>A0A0F9DG68_9ZZZZ</name>
<comment type="caution">
    <text evidence="3">The sequence shown here is derived from an EMBL/GenBank/DDBJ whole genome shotgun (WGS) entry which is preliminary data.</text>
</comment>
<reference evidence="3" key="1">
    <citation type="journal article" date="2015" name="Nature">
        <title>Complex archaea that bridge the gap between prokaryotes and eukaryotes.</title>
        <authorList>
            <person name="Spang A."/>
            <person name="Saw J.H."/>
            <person name="Jorgensen S.L."/>
            <person name="Zaremba-Niedzwiedzka K."/>
            <person name="Martijn J."/>
            <person name="Lind A.E."/>
            <person name="van Eijk R."/>
            <person name="Schleper C."/>
            <person name="Guy L."/>
            <person name="Ettema T.J."/>
        </authorList>
    </citation>
    <scope>NUCLEOTIDE SEQUENCE</scope>
</reference>
<dbReference type="InterPro" id="IPR050114">
    <property type="entry name" value="UPF0173_UPF0282_UlaG_hydrolase"/>
</dbReference>
<dbReference type="PANTHER" id="PTHR43546">
    <property type="entry name" value="UPF0173 METAL-DEPENDENT HYDROLASE MJ1163-RELATED"/>
    <property type="match status" value="1"/>
</dbReference>
<accession>A0A0F9DG68</accession>
<dbReference type="InterPro" id="IPR001279">
    <property type="entry name" value="Metallo-B-lactamas"/>
</dbReference>
<evidence type="ECO:0000313" key="3">
    <source>
        <dbReference type="EMBL" id="KKL16736.1"/>
    </source>
</evidence>
<dbReference type="InterPro" id="IPR036866">
    <property type="entry name" value="RibonucZ/Hydroxyglut_hydro"/>
</dbReference>
<feature type="domain" description="Metallo-beta-lactamase" evidence="2">
    <location>
        <begin position="23"/>
        <end position="139"/>
    </location>
</feature>
<dbReference type="GO" id="GO:0016787">
    <property type="term" value="F:hydrolase activity"/>
    <property type="evidence" value="ECO:0007669"/>
    <property type="project" value="UniProtKB-KW"/>
</dbReference>
<dbReference type="Gene3D" id="3.60.15.10">
    <property type="entry name" value="Ribonuclease Z/Hydroxyacylglutathione hydrolase-like"/>
    <property type="match status" value="1"/>
</dbReference>
<evidence type="ECO:0000256" key="1">
    <source>
        <dbReference type="ARBA" id="ARBA00022801"/>
    </source>
</evidence>
<evidence type="ECO:0000259" key="2">
    <source>
        <dbReference type="Pfam" id="PF12706"/>
    </source>
</evidence>
<protein>
    <recommendedName>
        <fullName evidence="2">Metallo-beta-lactamase domain-containing protein</fullName>
    </recommendedName>
</protein>
<gene>
    <name evidence="3" type="ORF">LCGC14_2492590</name>
</gene>